<comment type="caution">
    <text evidence="2">The sequence shown here is derived from an EMBL/GenBank/DDBJ whole genome shotgun (WGS) entry which is preliminary data.</text>
</comment>
<name>A0A7C8RK33_ORBOL</name>
<dbReference type="Proteomes" id="UP000474640">
    <property type="component" value="Unassembled WGS sequence"/>
</dbReference>
<proteinExistence type="predicted"/>
<evidence type="ECO:0000313" key="2">
    <source>
        <dbReference type="EMBL" id="KAF3283759.1"/>
    </source>
</evidence>
<accession>A0A7C8RK33</accession>
<feature type="region of interest" description="Disordered" evidence="1">
    <location>
        <begin position="1"/>
        <end position="23"/>
    </location>
</feature>
<dbReference type="EMBL" id="JAABOJ010000010">
    <property type="protein sequence ID" value="KAF3283759.1"/>
    <property type="molecule type" value="Genomic_DNA"/>
</dbReference>
<gene>
    <name evidence="2" type="ORF">TWF970_000931</name>
</gene>
<evidence type="ECO:0000256" key="1">
    <source>
        <dbReference type="SAM" id="MobiDB-lite"/>
    </source>
</evidence>
<dbReference type="AlphaFoldDB" id="A0A7C8RK33"/>
<reference evidence="2 3" key="1">
    <citation type="submission" date="2020-01" db="EMBL/GenBank/DDBJ databases">
        <authorList>
            <person name="Palmer J.M."/>
        </authorList>
    </citation>
    <scope>NUCLEOTIDE SEQUENCE [LARGE SCALE GENOMIC DNA]</scope>
    <source>
        <strain evidence="2 3">TWF970</strain>
    </source>
</reference>
<evidence type="ECO:0000313" key="3">
    <source>
        <dbReference type="Proteomes" id="UP000474640"/>
    </source>
</evidence>
<protein>
    <submittedName>
        <fullName evidence="2">Uncharacterized protein</fullName>
    </submittedName>
</protein>
<sequence length="96" mass="11181">MSAPSPKGPGFLTSQAGRGEVNRKRYRHLRRFEGQWRATGESQNNWRERYHTLPSHNNIVTCIARGVYVASRKREHPVRHNRTVDQICFKGPKLLQ</sequence>
<organism evidence="2 3">
    <name type="scientific">Orbilia oligospora</name>
    <name type="common">Nematode-trapping fungus</name>
    <name type="synonym">Arthrobotrys oligospora</name>
    <dbReference type="NCBI Taxonomy" id="2813651"/>
    <lineage>
        <taxon>Eukaryota</taxon>
        <taxon>Fungi</taxon>
        <taxon>Dikarya</taxon>
        <taxon>Ascomycota</taxon>
        <taxon>Pezizomycotina</taxon>
        <taxon>Orbiliomycetes</taxon>
        <taxon>Orbiliales</taxon>
        <taxon>Orbiliaceae</taxon>
        <taxon>Orbilia</taxon>
    </lineage>
</organism>